<dbReference type="EMBL" id="LR862147">
    <property type="protein sequence ID" value="CAD1829233.1"/>
    <property type="molecule type" value="Genomic_DNA"/>
</dbReference>
<dbReference type="PANTHER" id="PTHR33144:SF52">
    <property type="match status" value="1"/>
</dbReference>
<sequence length="250" mass="27215">MLQGGACFPLPVDAGFPLPGDAGFPLPATRALFAGGSPATRALSIGGRSSGEGRHDRDRRISTPISLSKFFLPRDDKIEAWVLKSVSRKWKDYKHELKSKYKTANRTQEEIASDVPPEIVPQQWIDLVRNWFSERSENLSRIGRASRANHTTPHTTGSKSFARKRNEFQQLAAAAASAAVSSSSGSSSSAAAGELQQQQQQWQHQHQQLQLSAAAAAQYSSSSSMRSTAAAAACAAQQQEQQQQPQQQQQ</sequence>
<dbReference type="Pfam" id="PF03004">
    <property type="entry name" value="Transposase_24"/>
    <property type="match status" value="1"/>
</dbReference>
<organism evidence="2">
    <name type="scientific">Ananas comosus var. bracteatus</name>
    <name type="common">red pineapple</name>
    <dbReference type="NCBI Taxonomy" id="296719"/>
    <lineage>
        <taxon>Eukaryota</taxon>
        <taxon>Viridiplantae</taxon>
        <taxon>Streptophyta</taxon>
        <taxon>Embryophyta</taxon>
        <taxon>Tracheophyta</taxon>
        <taxon>Spermatophyta</taxon>
        <taxon>Magnoliopsida</taxon>
        <taxon>Liliopsida</taxon>
        <taxon>Poales</taxon>
        <taxon>Bromeliaceae</taxon>
        <taxon>Bromelioideae</taxon>
        <taxon>Ananas</taxon>
    </lineage>
</organism>
<protein>
    <submittedName>
        <fullName evidence="2">Uncharacterized protein</fullName>
    </submittedName>
</protein>
<dbReference type="AlphaFoldDB" id="A0A6V7PEQ9"/>
<evidence type="ECO:0000256" key="1">
    <source>
        <dbReference type="SAM" id="MobiDB-lite"/>
    </source>
</evidence>
<feature type="region of interest" description="Disordered" evidence="1">
    <location>
        <begin position="142"/>
        <end position="162"/>
    </location>
</feature>
<feature type="region of interest" description="Disordered" evidence="1">
    <location>
        <begin position="182"/>
        <end position="250"/>
    </location>
</feature>
<dbReference type="PANTHER" id="PTHR33144">
    <property type="entry name" value="OS10G0409366 PROTEIN-RELATED"/>
    <property type="match status" value="1"/>
</dbReference>
<name>A0A6V7PEQ9_ANACO</name>
<gene>
    <name evidence="2" type="ORF">CB5_LOCUS12444</name>
</gene>
<reference evidence="2" key="1">
    <citation type="submission" date="2020-07" db="EMBL/GenBank/DDBJ databases">
        <authorList>
            <person name="Lin J."/>
        </authorList>
    </citation>
    <scope>NUCLEOTIDE SEQUENCE</scope>
</reference>
<feature type="compositionally biased region" description="Polar residues" evidence="1">
    <location>
        <begin position="148"/>
        <end position="159"/>
    </location>
</feature>
<accession>A0A6V7PEQ9</accession>
<evidence type="ECO:0000313" key="2">
    <source>
        <dbReference type="EMBL" id="CAD1829233.1"/>
    </source>
</evidence>
<dbReference type="InterPro" id="IPR004252">
    <property type="entry name" value="Probable_transposase_24"/>
</dbReference>
<proteinExistence type="predicted"/>